<reference evidence="2" key="1">
    <citation type="submission" date="2021-03" db="EMBL/GenBank/DDBJ databases">
        <title>Evolutionary innovations through gain and loss of genes in the ectomycorrhizal Boletales.</title>
        <authorList>
            <person name="Wu G."/>
            <person name="Miyauchi S."/>
            <person name="Morin E."/>
            <person name="Yang Z.-L."/>
            <person name="Xu J."/>
            <person name="Martin F.M."/>
        </authorList>
    </citation>
    <scope>NUCLEOTIDE SEQUENCE</scope>
    <source>
        <strain evidence="2">BR01</strain>
    </source>
</reference>
<accession>A0A8I2YKK4</accession>
<sequence>MWGMSDSDLDSDSEEENPYAHKSDEDIEVKEEPPAGTTGLALAEHYFGPLLSPVAATPAQWTAYTEHRRGANAKYNNVFHRRKRAISNTVASIEVQLGLENGMLQKCICILGRHVEGDNIDPQNADILVRIYSPATPKYIDVHLKYHCRTRLYEIEWYYSLGYKICNRISGSPIDCSDPSTNGSPSLWHCRGGWQSICWGLYDDSGNYGRSWRRVEVADMGLHEEGVIDVHEALFGPIEKPPSDNADALLAYRRKLVATVRLLFAALGLNYEVARTEDERDERPRGFMLEGLSDNWVARGIRAACGFQLSSDAEAAKRGKEERRESATQPDFYGEGDEDEDEDGYGFFDGEW</sequence>
<protein>
    <submittedName>
        <fullName evidence="2">Uncharacterized protein</fullName>
    </submittedName>
</protein>
<name>A0A8I2YKK4_9AGAM</name>
<comment type="caution">
    <text evidence="2">The sequence shown here is derived from an EMBL/GenBank/DDBJ whole genome shotgun (WGS) entry which is preliminary data.</text>
</comment>
<feature type="region of interest" description="Disordered" evidence="1">
    <location>
        <begin position="314"/>
        <end position="352"/>
    </location>
</feature>
<feature type="compositionally biased region" description="Basic and acidic residues" evidence="1">
    <location>
        <begin position="314"/>
        <end position="326"/>
    </location>
</feature>
<dbReference type="OrthoDB" id="3012326at2759"/>
<dbReference type="Proteomes" id="UP000683000">
    <property type="component" value="Unassembled WGS sequence"/>
</dbReference>
<evidence type="ECO:0000313" key="3">
    <source>
        <dbReference type="Proteomes" id="UP000683000"/>
    </source>
</evidence>
<keyword evidence="3" id="KW-1185">Reference proteome</keyword>
<evidence type="ECO:0000313" key="2">
    <source>
        <dbReference type="EMBL" id="KAG6374089.1"/>
    </source>
</evidence>
<gene>
    <name evidence="2" type="ORF">JVT61DRAFT_4732</name>
</gene>
<proteinExistence type="predicted"/>
<dbReference type="EMBL" id="JAGFBS010000019">
    <property type="protein sequence ID" value="KAG6374089.1"/>
    <property type="molecule type" value="Genomic_DNA"/>
</dbReference>
<feature type="region of interest" description="Disordered" evidence="1">
    <location>
        <begin position="1"/>
        <end position="32"/>
    </location>
</feature>
<feature type="compositionally biased region" description="Acidic residues" evidence="1">
    <location>
        <begin position="334"/>
        <end position="352"/>
    </location>
</feature>
<organism evidence="2 3">
    <name type="scientific">Boletus reticuloceps</name>
    <dbReference type="NCBI Taxonomy" id="495285"/>
    <lineage>
        <taxon>Eukaryota</taxon>
        <taxon>Fungi</taxon>
        <taxon>Dikarya</taxon>
        <taxon>Basidiomycota</taxon>
        <taxon>Agaricomycotina</taxon>
        <taxon>Agaricomycetes</taxon>
        <taxon>Agaricomycetidae</taxon>
        <taxon>Boletales</taxon>
        <taxon>Boletineae</taxon>
        <taxon>Boletaceae</taxon>
        <taxon>Boletoideae</taxon>
        <taxon>Boletus</taxon>
    </lineage>
</organism>
<dbReference type="AlphaFoldDB" id="A0A8I2YKK4"/>
<evidence type="ECO:0000256" key="1">
    <source>
        <dbReference type="SAM" id="MobiDB-lite"/>
    </source>
</evidence>
<feature type="compositionally biased region" description="Acidic residues" evidence="1">
    <location>
        <begin position="7"/>
        <end position="17"/>
    </location>
</feature>